<gene>
    <name evidence="1" type="ORF">ACFOEI_14265</name>
</gene>
<dbReference type="RefSeq" id="WP_268247007.1">
    <property type="nucleotide sequence ID" value="NZ_BMXD01000001.1"/>
</dbReference>
<protein>
    <submittedName>
        <fullName evidence="1">Uncharacterized protein</fullName>
    </submittedName>
</protein>
<dbReference type="EMBL" id="JBHRUH010000031">
    <property type="protein sequence ID" value="MFC3293217.1"/>
    <property type="molecule type" value="Genomic_DNA"/>
</dbReference>
<accession>A0ABV7M2V9</accession>
<comment type="caution">
    <text evidence="1">The sequence shown here is derived from an EMBL/GenBank/DDBJ whole genome shotgun (WGS) entry which is preliminary data.</text>
</comment>
<keyword evidence="2" id="KW-1185">Reference proteome</keyword>
<dbReference type="Proteomes" id="UP001595640">
    <property type="component" value="Unassembled WGS sequence"/>
</dbReference>
<evidence type="ECO:0000313" key="1">
    <source>
        <dbReference type="EMBL" id="MFC3293217.1"/>
    </source>
</evidence>
<name>A0ABV7M2V9_9GAMM</name>
<evidence type="ECO:0000313" key="2">
    <source>
        <dbReference type="Proteomes" id="UP001595640"/>
    </source>
</evidence>
<sequence length="43" mass="4661">MIEVIASPDTLAGRWALGAGRWALGAGRWALGAGRWAPRRDDR</sequence>
<organism evidence="1 2">
    <name type="scientific">Modicisalibacter luteus</name>
    <dbReference type="NCBI Taxonomy" id="453962"/>
    <lineage>
        <taxon>Bacteria</taxon>
        <taxon>Pseudomonadati</taxon>
        <taxon>Pseudomonadota</taxon>
        <taxon>Gammaproteobacteria</taxon>
        <taxon>Oceanospirillales</taxon>
        <taxon>Halomonadaceae</taxon>
        <taxon>Modicisalibacter</taxon>
    </lineage>
</organism>
<proteinExistence type="predicted"/>
<reference evidence="2" key="1">
    <citation type="journal article" date="2019" name="Int. J. Syst. Evol. Microbiol.">
        <title>The Global Catalogue of Microorganisms (GCM) 10K type strain sequencing project: providing services to taxonomists for standard genome sequencing and annotation.</title>
        <authorList>
            <consortium name="The Broad Institute Genomics Platform"/>
            <consortium name="The Broad Institute Genome Sequencing Center for Infectious Disease"/>
            <person name="Wu L."/>
            <person name="Ma J."/>
        </authorList>
    </citation>
    <scope>NUCLEOTIDE SEQUENCE [LARGE SCALE GENOMIC DNA]</scope>
    <source>
        <strain evidence="2">KCTC 12847</strain>
    </source>
</reference>